<dbReference type="PROSITE" id="PS00798">
    <property type="entry name" value="ALDOKETO_REDUCTASE_1"/>
    <property type="match status" value="1"/>
</dbReference>
<evidence type="ECO:0000256" key="5">
    <source>
        <dbReference type="PIRSR" id="PIRSR000097-2"/>
    </source>
</evidence>
<dbReference type="PANTHER" id="PTHR43827:SF3">
    <property type="entry name" value="NADP-DEPENDENT OXIDOREDUCTASE DOMAIN-CONTAINING PROTEIN"/>
    <property type="match status" value="1"/>
</dbReference>
<evidence type="ECO:0000259" key="7">
    <source>
        <dbReference type="Pfam" id="PF00248"/>
    </source>
</evidence>
<dbReference type="PIRSF" id="PIRSF000097">
    <property type="entry name" value="AKR"/>
    <property type="match status" value="1"/>
</dbReference>
<evidence type="ECO:0000256" key="2">
    <source>
        <dbReference type="ARBA" id="ARBA00022857"/>
    </source>
</evidence>
<evidence type="ECO:0000313" key="8">
    <source>
        <dbReference type="EMBL" id="KRM54238.1"/>
    </source>
</evidence>
<dbReference type="CDD" id="cd19071">
    <property type="entry name" value="AKR_AKR1-5-like"/>
    <property type="match status" value="1"/>
</dbReference>
<dbReference type="GO" id="GO:0016616">
    <property type="term" value="F:oxidoreductase activity, acting on the CH-OH group of donors, NAD or NADP as acceptor"/>
    <property type="evidence" value="ECO:0007669"/>
    <property type="project" value="UniProtKB-ARBA"/>
</dbReference>
<dbReference type="PRINTS" id="PR00069">
    <property type="entry name" value="ALDKETRDTASE"/>
</dbReference>
<dbReference type="Proteomes" id="UP000051679">
    <property type="component" value="Unassembled WGS sequence"/>
</dbReference>
<evidence type="ECO:0000256" key="1">
    <source>
        <dbReference type="ARBA" id="ARBA00007905"/>
    </source>
</evidence>
<comment type="caution">
    <text evidence="8">The sequence shown here is derived from an EMBL/GenBank/DDBJ whole genome shotgun (WGS) entry which is preliminary data.</text>
</comment>
<reference evidence="8 9" key="1">
    <citation type="journal article" date="2015" name="Genome Announc.">
        <title>Expanding the biotechnology potential of lactobacilli through comparative genomics of 213 strains and associated genera.</title>
        <authorList>
            <person name="Sun Z."/>
            <person name="Harris H.M."/>
            <person name="McCann A."/>
            <person name="Guo C."/>
            <person name="Argimon S."/>
            <person name="Zhang W."/>
            <person name="Yang X."/>
            <person name="Jeffery I.B."/>
            <person name="Cooney J.C."/>
            <person name="Kagawa T.F."/>
            <person name="Liu W."/>
            <person name="Song Y."/>
            <person name="Salvetti E."/>
            <person name="Wrobel A."/>
            <person name="Rasinkangas P."/>
            <person name="Parkhill J."/>
            <person name="Rea M.C."/>
            <person name="O'Sullivan O."/>
            <person name="Ritari J."/>
            <person name="Douillard F.P."/>
            <person name="Paul Ross R."/>
            <person name="Yang R."/>
            <person name="Briner A.E."/>
            <person name="Felis G.E."/>
            <person name="de Vos W.M."/>
            <person name="Barrangou R."/>
            <person name="Klaenhammer T.R."/>
            <person name="Caufield P.W."/>
            <person name="Cui Y."/>
            <person name="Zhang H."/>
            <person name="O'Toole P.W."/>
        </authorList>
    </citation>
    <scope>NUCLEOTIDE SEQUENCE [LARGE SCALE GENOMIC DNA]</scope>
    <source>
        <strain evidence="8 9">DSM 20505</strain>
    </source>
</reference>
<dbReference type="OrthoDB" id="9804790at2"/>
<gene>
    <name evidence="8" type="ORF">FC18_GL000456</name>
</gene>
<dbReference type="AlphaFoldDB" id="A0A0R1ZH83"/>
<feature type="site" description="Lowers pKa of active site Tyr" evidence="6">
    <location>
        <position position="75"/>
    </location>
</feature>
<dbReference type="PROSITE" id="PS00062">
    <property type="entry name" value="ALDOKETO_REDUCTASE_2"/>
    <property type="match status" value="1"/>
</dbReference>
<keyword evidence="3" id="KW-0560">Oxidoreductase</keyword>
<comment type="similarity">
    <text evidence="1">Belongs to the aldo/keto reductase family.</text>
</comment>
<evidence type="ECO:0000256" key="4">
    <source>
        <dbReference type="PIRSR" id="PIRSR000097-1"/>
    </source>
</evidence>
<dbReference type="InterPro" id="IPR018170">
    <property type="entry name" value="Aldo/ket_reductase_CS"/>
</dbReference>
<dbReference type="Gene3D" id="3.20.20.100">
    <property type="entry name" value="NADP-dependent oxidoreductase domain"/>
    <property type="match status" value="1"/>
</dbReference>
<dbReference type="PANTHER" id="PTHR43827">
    <property type="entry name" value="2,5-DIKETO-D-GLUCONIC ACID REDUCTASE"/>
    <property type="match status" value="1"/>
</dbReference>
<organism evidence="8 9">
    <name type="scientific">Lacticaseibacillus sharpeae JCM 1186 = DSM 20505</name>
    <dbReference type="NCBI Taxonomy" id="1291052"/>
    <lineage>
        <taxon>Bacteria</taxon>
        <taxon>Bacillati</taxon>
        <taxon>Bacillota</taxon>
        <taxon>Bacilli</taxon>
        <taxon>Lactobacillales</taxon>
        <taxon>Lactobacillaceae</taxon>
        <taxon>Lacticaseibacillus</taxon>
    </lineage>
</organism>
<protein>
    <submittedName>
        <fullName evidence="8">Oxidoreductase w</fullName>
    </submittedName>
</protein>
<dbReference type="STRING" id="1291052.FC18_GL000456"/>
<keyword evidence="9" id="KW-1185">Reference proteome</keyword>
<keyword evidence="2" id="KW-0521">NADP</keyword>
<dbReference type="FunFam" id="3.20.20.100:FF:000002">
    <property type="entry name" value="2,5-diketo-D-gluconic acid reductase A"/>
    <property type="match status" value="1"/>
</dbReference>
<dbReference type="InterPro" id="IPR036812">
    <property type="entry name" value="NAD(P)_OxRdtase_dom_sf"/>
</dbReference>
<dbReference type="InterPro" id="IPR020471">
    <property type="entry name" value="AKR"/>
</dbReference>
<evidence type="ECO:0000256" key="3">
    <source>
        <dbReference type="ARBA" id="ARBA00023002"/>
    </source>
</evidence>
<dbReference type="PATRIC" id="fig|1291052.5.peg.467"/>
<feature type="binding site" evidence="5">
    <location>
        <position position="108"/>
    </location>
    <ligand>
        <name>substrate</name>
    </ligand>
</feature>
<dbReference type="EMBL" id="AYYO01000056">
    <property type="protein sequence ID" value="KRM54238.1"/>
    <property type="molecule type" value="Genomic_DNA"/>
</dbReference>
<evidence type="ECO:0000313" key="9">
    <source>
        <dbReference type="Proteomes" id="UP000051679"/>
    </source>
</evidence>
<sequence>MLEKTIKLNNGVKIPQLGLGTWLIDDDKVAAVVTGAIQAGYRHIDTAQAYGNERGVGAGVRNSGVARSEIFVTTKLAAEHKDYASAAAAIDESLRKLDLDYIDMMIIHSPEPWADFRDGDHYFAGNVAAWQALEDAYKAGKIRAIGLSNFEQVDLDNILAHGTVKPAVNQVLAHVGNMPSALIEYTRAQGIAVEAYSPVAHGAMMKSAAMVQMAAQYNVTVPQLAIRYDLQLGLITLPKSGNLDHVKSNAAVDFTISAADMQTLAGIQFTDYGESKAFPVYSGKQD</sequence>
<proteinExistence type="inferred from homology"/>
<evidence type="ECO:0000256" key="6">
    <source>
        <dbReference type="PIRSR" id="PIRSR000097-3"/>
    </source>
</evidence>
<feature type="domain" description="NADP-dependent oxidoreductase" evidence="7">
    <location>
        <begin position="17"/>
        <end position="266"/>
    </location>
</feature>
<dbReference type="Pfam" id="PF00248">
    <property type="entry name" value="Aldo_ket_red"/>
    <property type="match status" value="1"/>
</dbReference>
<accession>A0A0R1ZH83</accession>
<feature type="active site" description="Proton donor" evidence="4">
    <location>
        <position position="50"/>
    </location>
</feature>
<dbReference type="InterPro" id="IPR023210">
    <property type="entry name" value="NADP_OxRdtase_dom"/>
</dbReference>
<dbReference type="SUPFAM" id="SSF51430">
    <property type="entry name" value="NAD(P)-linked oxidoreductase"/>
    <property type="match status" value="1"/>
</dbReference>
<dbReference type="RefSeq" id="WP_054675555.1">
    <property type="nucleotide sequence ID" value="NZ_AYYO01000056.1"/>
</dbReference>
<name>A0A0R1ZH83_9LACO</name>